<evidence type="ECO:0000313" key="9">
    <source>
        <dbReference type="Proteomes" id="UP000114278"/>
    </source>
</evidence>
<keyword evidence="2 8" id="KW-0240">DNA-directed RNA polymerase</keyword>
<evidence type="ECO:0000256" key="2">
    <source>
        <dbReference type="ARBA" id="ARBA00022478"/>
    </source>
</evidence>
<keyword evidence="9" id="KW-1185">Reference proteome</keyword>
<dbReference type="InterPro" id="IPR045867">
    <property type="entry name" value="DNA-dir_RpoC_beta_prime"/>
</dbReference>
<evidence type="ECO:0000313" key="8">
    <source>
        <dbReference type="EMBL" id="CCV02524.1"/>
    </source>
</evidence>
<dbReference type="PANTHER" id="PTHR19376:SF32">
    <property type="entry name" value="DNA-DIRECTED RNA POLYMERASE III SUBUNIT RPC1"/>
    <property type="match status" value="1"/>
</dbReference>
<keyword evidence="4" id="KW-0548">Nucleotidyltransferase</keyword>
<dbReference type="EC" id="2.7.7.6" evidence="1"/>
<accession>A0A068QLR2</accession>
<dbReference type="PANTHER" id="PTHR19376">
    <property type="entry name" value="DNA-DIRECTED RNA POLYMERASE"/>
    <property type="match status" value="1"/>
</dbReference>
<evidence type="ECO:0000256" key="5">
    <source>
        <dbReference type="ARBA" id="ARBA00023163"/>
    </source>
</evidence>
<name>A0A068QLR2_9VIRU</name>
<evidence type="ECO:0000259" key="7">
    <source>
        <dbReference type="Pfam" id="PF04998"/>
    </source>
</evidence>
<dbReference type="EMBL" id="HF920637">
    <property type="protein sequence ID" value="CCV02524.1"/>
    <property type="molecule type" value="Genomic_DNA"/>
</dbReference>
<evidence type="ECO:0000256" key="4">
    <source>
        <dbReference type="ARBA" id="ARBA00022695"/>
    </source>
</evidence>
<evidence type="ECO:0000256" key="1">
    <source>
        <dbReference type="ARBA" id="ARBA00012418"/>
    </source>
</evidence>
<comment type="catalytic activity">
    <reaction evidence="6">
        <text>RNA(n) + a ribonucleoside 5'-triphosphate = RNA(n+1) + diphosphate</text>
        <dbReference type="Rhea" id="RHEA:21248"/>
        <dbReference type="Rhea" id="RHEA-COMP:14527"/>
        <dbReference type="Rhea" id="RHEA-COMP:17342"/>
        <dbReference type="ChEBI" id="CHEBI:33019"/>
        <dbReference type="ChEBI" id="CHEBI:61557"/>
        <dbReference type="ChEBI" id="CHEBI:140395"/>
        <dbReference type="EC" id="2.7.7.6"/>
    </reaction>
</comment>
<protein>
    <recommendedName>
        <fullName evidence="1">DNA-directed RNA polymerase</fullName>
        <ecNumber evidence="1">2.7.7.6</ecNumber>
    </recommendedName>
</protein>
<proteinExistence type="predicted"/>
<gene>
    <name evidence="8" type="primary">152R</name>
    <name evidence="8" type="ORF">IIV31_152R</name>
</gene>
<dbReference type="InterPro" id="IPR007081">
    <property type="entry name" value="RNA_pol_Rpb1_5"/>
</dbReference>
<keyword evidence="3" id="KW-0808">Transferase</keyword>
<dbReference type="GeneID" id="19738736"/>
<dbReference type="Proteomes" id="UP000114278">
    <property type="component" value="Segment"/>
</dbReference>
<dbReference type="GO" id="GO:0006351">
    <property type="term" value="P:DNA-templated transcription"/>
    <property type="evidence" value="ECO:0007669"/>
    <property type="project" value="InterPro"/>
</dbReference>
<dbReference type="Pfam" id="PF04998">
    <property type="entry name" value="RNA_pol_Rpb1_5"/>
    <property type="match status" value="1"/>
</dbReference>
<organism evidence="8 9">
    <name type="scientific">Armadillidium vulgare iridescent virus</name>
    <dbReference type="NCBI Taxonomy" id="72201"/>
    <lineage>
        <taxon>Viruses</taxon>
        <taxon>Varidnaviria</taxon>
        <taxon>Bamfordvirae</taxon>
        <taxon>Nucleocytoviricota</taxon>
        <taxon>Megaviricetes</taxon>
        <taxon>Pimascovirales</taxon>
        <taxon>Pimascovirales incertae sedis</taxon>
        <taxon>Iridoviridae</taxon>
        <taxon>Betairidovirinae</taxon>
        <taxon>Iridovirus</taxon>
        <taxon>Iridovirus armadillidium1</taxon>
        <taxon>Invertebrate iridescent virus 31</taxon>
    </lineage>
</organism>
<evidence type="ECO:0000256" key="3">
    <source>
        <dbReference type="ARBA" id="ARBA00022679"/>
    </source>
</evidence>
<dbReference type="SUPFAM" id="SSF64484">
    <property type="entry name" value="beta and beta-prime subunits of DNA dependent RNA-polymerase"/>
    <property type="match status" value="1"/>
</dbReference>
<dbReference type="RefSeq" id="YP_009046766.1">
    <property type="nucleotide sequence ID" value="NC_024451.1"/>
</dbReference>
<dbReference type="GO" id="GO:0003899">
    <property type="term" value="F:DNA-directed RNA polymerase activity"/>
    <property type="evidence" value="ECO:0007669"/>
    <property type="project" value="UniProtKB-EC"/>
</dbReference>
<keyword evidence="5" id="KW-0804">Transcription</keyword>
<feature type="domain" description="RNA polymerase Rpb1" evidence="7">
    <location>
        <begin position="67"/>
        <end position="382"/>
    </location>
</feature>
<dbReference type="KEGG" id="vg:19738736"/>
<reference evidence="8 9" key="1">
    <citation type="journal article" date="2014" name="J. Gen. Virol.">
        <title>Genome sequence of a crustacean iridovirus, IIV31, isolated from the pill bug, Armadillidium vulgare.</title>
        <authorList>
            <person name="Piegu B."/>
            <person name="Guizard S."/>
            <person name="Yeping T."/>
            <person name="Cruaud C."/>
            <person name="Asgari S."/>
            <person name="Bideshi D.K."/>
            <person name="Federici B.A."/>
            <person name="Bigot Y."/>
        </authorList>
    </citation>
    <scope>NUCLEOTIDE SEQUENCE [LARGE SCALE GENOMIC DNA]</scope>
</reference>
<sequence length="464" mass="53093">MTPKNSMKEKITPEEIEDLLTFIVPRNNIPPDIEARIVEQKKDGFRNQLKECVIYKHLLPELKTELQKQYMDSMITPGECVGIIGAQSMGEYSTQATLNTFHVAGADTGSTSGVLRFQDLINASKTIKVDTISLFFQPQYENLPLSTLRIKVSSLITEVKLTDLVLEYEISNVNEIKTPFFNVTKMLYPFYNAAFSTENLSKCLCLKLCKQTLLKHRLYPSIIRTKIEQKKDTFCVFEPLSFSDSPFLFFYVFLDEEEDVSEFSVQQFLEIKICGIDGISRFDFKKLDSSSDSDDTTRWYIETRGGTIEQINCLSNIFDTTKTKTTSVWDIYNTFGIEATKRFLVQELKKVMDGVDICHIKLLVERMTYSGTIEPITRYTMRNDKGPLHRASFEESFETFMKAGKYQEVEPFKGVSASVIGGKKAAVGTYMCDIFLDITKIMSFDSQSAFLIPIEEEDDELVYE</sequence>
<dbReference type="GO" id="GO:0000428">
    <property type="term" value="C:DNA-directed RNA polymerase complex"/>
    <property type="evidence" value="ECO:0007669"/>
    <property type="project" value="UniProtKB-KW"/>
</dbReference>
<evidence type="ECO:0000256" key="6">
    <source>
        <dbReference type="ARBA" id="ARBA00048552"/>
    </source>
</evidence>
<dbReference type="OrthoDB" id="8996at10239"/>
<dbReference type="GO" id="GO:0003677">
    <property type="term" value="F:DNA binding"/>
    <property type="evidence" value="ECO:0007669"/>
    <property type="project" value="InterPro"/>
</dbReference>
<dbReference type="Gene3D" id="1.10.150.390">
    <property type="match status" value="1"/>
</dbReference>